<feature type="transmembrane region" description="Helical" evidence="1">
    <location>
        <begin position="72"/>
        <end position="91"/>
    </location>
</feature>
<dbReference type="GO" id="GO:0004175">
    <property type="term" value="F:endopeptidase activity"/>
    <property type="evidence" value="ECO:0007669"/>
    <property type="project" value="UniProtKB-ARBA"/>
</dbReference>
<feature type="transmembrane region" description="Helical" evidence="1">
    <location>
        <begin position="37"/>
        <end position="60"/>
    </location>
</feature>
<comment type="caution">
    <text evidence="3">The sequence shown here is derived from an EMBL/GenBank/DDBJ whole genome shotgun (WGS) entry which is preliminary data.</text>
</comment>
<dbReference type="GO" id="GO:0080120">
    <property type="term" value="P:CAAX-box protein maturation"/>
    <property type="evidence" value="ECO:0007669"/>
    <property type="project" value="UniProtKB-ARBA"/>
</dbReference>
<keyword evidence="1" id="KW-0812">Transmembrane</keyword>
<reference evidence="3" key="1">
    <citation type="submission" date="2020-08" db="EMBL/GenBank/DDBJ databases">
        <title>Genome public.</title>
        <authorList>
            <person name="Liu C."/>
            <person name="Sun Q."/>
        </authorList>
    </citation>
    <scope>NUCLEOTIDE SEQUENCE</scope>
    <source>
        <strain evidence="3">N12</strain>
    </source>
</reference>
<dbReference type="Proteomes" id="UP000651085">
    <property type="component" value="Unassembled WGS sequence"/>
</dbReference>
<feature type="transmembrane region" description="Helical" evidence="1">
    <location>
        <begin position="148"/>
        <end position="172"/>
    </location>
</feature>
<evidence type="ECO:0000256" key="1">
    <source>
        <dbReference type="SAM" id="Phobius"/>
    </source>
</evidence>
<dbReference type="RefSeq" id="WP_262433365.1">
    <property type="nucleotide sequence ID" value="NZ_JACRTF010000001.1"/>
</dbReference>
<keyword evidence="3" id="KW-0645">Protease</keyword>
<gene>
    <name evidence="3" type="ORF">H8744_02605</name>
</gene>
<keyword evidence="3" id="KW-0378">Hydrolase</keyword>
<dbReference type="Pfam" id="PF02517">
    <property type="entry name" value="Rce1-like"/>
    <property type="match status" value="1"/>
</dbReference>
<evidence type="ECO:0000313" key="4">
    <source>
        <dbReference type="Proteomes" id="UP000651085"/>
    </source>
</evidence>
<protein>
    <submittedName>
        <fullName evidence="3">CPBP family intramembrane metalloprotease</fullName>
    </submittedName>
</protein>
<feature type="transmembrane region" description="Helical" evidence="1">
    <location>
        <begin position="12"/>
        <end position="31"/>
    </location>
</feature>
<sequence>MKTDLLFRHPIRIFCIANFLTVILIVVTFSFDYIPQWAPGAFAILIILFLKGKSGVYELIKSMSFKFINLKWYLLALIFPILLCYFSYIGISMVEYKEIVNLKLSHSLSDYGTLVFLIILGSCGEELGWRGFMLPQLLKKHSLFTSSLLIGIFWGIWHLNILLGVPVFLYILF</sequence>
<name>A0A926F5B1_9BACT</name>
<feature type="domain" description="CAAX prenyl protease 2/Lysostaphin resistance protein A-like" evidence="2">
    <location>
        <begin position="113"/>
        <end position="168"/>
    </location>
</feature>
<accession>A0A926F5B1</accession>
<organism evidence="3 4">
    <name type="scientific">Jilunia laotingensis</name>
    <dbReference type="NCBI Taxonomy" id="2763675"/>
    <lineage>
        <taxon>Bacteria</taxon>
        <taxon>Pseudomonadati</taxon>
        <taxon>Bacteroidota</taxon>
        <taxon>Bacteroidia</taxon>
        <taxon>Bacteroidales</taxon>
        <taxon>Bacteroidaceae</taxon>
        <taxon>Jilunia</taxon>
    </lineage>
</organism>
<evidence type="ECO:0000259" key="2">
    <source>
        <dbReference type="Pfam" id="PF02517"/>
    </source>
</evidence>
<dbReference type="GO" id="GO:0008237">
    <property type="term" value="F:metallopeptidase activity"/>
    <property type="evidence" value="ECO:0007669"/>
    <property type="project" value="UniProtKB-KW"/>
</dbReference>
<keyword evidence="3" id="KW-0482">Metalloprotease</keyword>
<keyword evidence="1" id="KW-1133">Transmembrane helix</keyword>
<proteinExistence type="predicted"/>
<dbReference type="AlphaFoldDB" id="A0A926F5B1"/>
<keyword evidence="4" id="KW-1185">Reference proteome</keyword>
<evidence type="ECO:0000313" key="3">
    <source>
        <dbReference type="EMBL" id="MBC8592149.1"/>
    </source>
</evidence>
<dbReference type="InterPro" id="IPR003675">
    <property type="entry name" value="Rce1/LyrA-like_dom"/>
</dbReference>
<keyword evidence="1" id="KW-0472">Membrane</keyword>
<dbReference type="PANTHER" id="PTHR35797:SF1">
    <property type="entry name" value="PROTEASE"/>
    <property type="match status" value="1"/>
</dbReference>
<dbReference type="EMBL" id="JACRTF010000001">
    <property type="protein sequence ID" value="MBC8592149.1"/>
    <property type="molecule type" value="Genomic_DNA"/>
</dbReference>
<dbReference type="PANTHER" id="PTHR35797">
    <property type="entry name" value="PROTEASE-RELATED"/>
    <property type="match status" value="1"/>
</dbReference>
<dbReference type="InterPro" id="IPR042150">
    <property type="entry name" value="MmRce1-like"/>
</dbReference>